<dbReference type="EMBL" id="KQ434954">
    <property type="protein sequence ID" value="KZC12571.1"/>
    <property type="molecule type" value="Genomic_DNA"/>
</dbReference>
<keyword evidence="2" id="KW-1185">Reference proteome</keyword>
<dbReference type="Proteomes" id="UP000076502">
    <property type="component" value="Unassembled WGS sequence"/>
</dbReference>
<dbReference type="AlphaFoldDB" id="A0A154PL19"/>
<evidence type="ECO:0000313" key="1">
    <source>
        <dbReference type="EMBL" id="KZC12571.1"/>
    </source>
</evidence>
<name>A0A154PL19_DUFNO</name>
<reference evidence="1 2" key="1">
    <citation type="submission" date="2015-07" db="EMBL/GenBank/DDBJ databases">
        <title>The genome of Dufourea novaeangliae.</title>
        <authorList>
            <person name="Pan H."/>
            <person name="Kapheim K."/>
        </authorList>
    </citation>
    <scope>NUCLEOTIDE SEQUENCE [LARGE SCALE GENOMIC DNA]</scope>
    <source>
        <strain evidence="1">0120121106</strain>
        <tissue evidence="1">Whole body</tissue>
    </source>
</reference>
<gene>
    <name evidence="1" type="ORF">WN55_03324</name>
</gene>
<sequence length="78" mass="8696">MGKPEDGVGRGLFAPYDGHEDLEKTSLYYHPLLSSVVSSRRHALRHLSDVNEKIFVEKGGSICSLVLPSTECYRIGIY</sequence>
<proteinExistence type="predicted"/>
<organism evidence="1 2">
    <name type="scientific">Dufourea novaeangliae</name>
    <name type="common">Sweat bee</name>
    <dbReference type="NCBI Taxonomy" id="178035"/>
    <lineage>
        <taxon>Eukaryota</taxon>
        <taxon>Metazoa</taxon>
        <taxon>Ecdysozoa</taxon>
        <taxon>Arthropoda</taxon>
        <taxon>Hexapoda</taxon>
        <taxon>Insecta</taxon>
        <taxon>Pterygota</taxon>
        <taxon>Neoptera</taxon>
        <taxon>Endopterygota</taxon>
        <taxon>Hymenoptera</taxon>
        <taxon>Apocrita</taxon>
        <taxon>Aculeata</taxon>
        <taxon>Apoidea</taxon>
        <taxon>Anthophila</taxon>
        <taxon>Halictidae</taxon>
        <taxon>Rophitinae</taxon>
        <taxon>Dufourea</taxon>
    </lineage>
</organism>
<protein>
    <submittedName>
        <fullName evidence="1">Uncharacterized protein</fullName>
    </submittedName>
</protein>
<evidence type="ECO:0000313" key="2">
    <source>
        <dbReference type="Proteomes" id="UP000076502"/>
    </source>
</evidence>
<accession>A0A154PL19</accession>